<feature type="transmembrane region" description="Helical" evidence="5">
    <location>
        <begin position="149"/>
        <end position="174"/>
    </location>
</feature>
<evidence type="ECO:0000256" key="5">
    <source>
        <dbReference type="SAM" id="Phobius"/>
    </source>
</evidence>
<evidence type="ECO:0000256" key="4">
    <source>
        <dbReference type="ARBA" id="ARBA00023136"/>
    </source>
</evidence>
<dbReference type="Proteomes" id="UP000600565">
    <property type="component" value="Unassembled WGS sequence"/>
</dbReference>
<keyword evidence="3 5" id="KW-1133">Transmembrane helix</keyword>
<sequence length="205" mass="22993">MNEQLAHAVDDRHAVLSIATKPRDTIRYVLTHKKLSYFIIVGIIGMFASNLISFIGSDFTGAYTLGDIVYSTLLSSLLLYFLSTALSAGVLTLSAKAFGGVGKFKEMFRMISVTMIPYIWILPIILFWMQFAPQSFFNITYIETSLSDLILQFVCGTFIIIASLWTYVITVVGISEVHRISTWKAFFASFIVIIILMVSAGYFLF</sequence>
<evidence type="ECO:0000313" key="7">
    <source>
        <dbReference type="EMBL" id="MBD8035001.1"/>
    </source>
</evidence>
<feature type="transmembrane region" description="Helical" evidence="5">
    <location>
        <begin position="35"/>
        <end position="56"/>
    </location>
</feature>
<dbReference type="EMBL" id="JACSPW010000030">
    <property type="protein sequence ID" value="MBD8035001.1"/>
    <property type="molecule type" value="Genomic_DNA"/>
</dbReference>
<keyword evidence="2 5" id="KW-0812">Transmembrane</keyword>
<keyword evidence="4 5" id="KW-0472">Membrane</keyword>
<protein>
    <submittedName>
        <fullName evidence="7">YIP1 family protein</fullName>
    </submittedName>
</protein>
<comment type="subcellular location">
    <subcellularLocation>
        <location evidence="1">Membrane</location>
        <topology evidence="1">Multi-pass membrane protein</topology>
    </subcellularLocation>
</comment>
<name>A0ABR8XST9_9BACL</name>
<feature type="domain" description="Yip1" evidence="6">
    <location>
        <begin position="18"/>
        <end position="200"/>
    </location>
</feature>
<dbReference type="RefSeq" id="WP_191705481.1">
    <property type="nucleotide sequence ID" value="NZ_JACSPW010000030.1"/>
</dbReference>
<organism evidence="7 8">
    <name type="scientific">Solibacillus merdavium</name>
    <dbReference type="NCBI Taxonomy" id="2762218"/>
    <lineage>
        <taxon>Bacteria</taxon>
        <taxon>Bacillati</taxon>
        <taxon>Bacillota</taxon>
        <taxon>Bacilli</taxon>
        <taxon>Bacillales</taxon>
        <taxon>Caryophanaceae</taxon>
        <taxon>Solibacillus</taxon>
    </lineage>
</organism>
<accession>A0ABR8XST9</accession>
<feature type="transmembrane region" description="Helical" evidence="5">
    <location>
        <begin position="68"/>
        <end position="95"/>
    </location>
</feature>
<comment type="caution">
    <text evidence="7">The sequence shown here is derived from an EMBL/GenBank/DDBJ whole genome shotgun (WGS) entry which is preliminary data.</text>
</comment>
<evidence type="ECO:0000313" key="8">
    <source>
        <dbReference type="Proteomes" id="UP000600565"/>
    </source>
</evidence>
<keyword evidence="8" id="KW-1185">Reference proteome</keyword>
<feature type="transmembrane region" description="Helical" evidence="5">
    <location>
        <begin position="107"/>
        <end position="129"/>
    </location>
</feature>
<evidence type="ECO:0000259" key="6">
    <source>
        <dbReference type="Pfam" id="PF04893"/>
    </source>
</evidence>
<evidence type="ECO:0000256" key="2">
    <source>
        <dbReference type="ARBA" id="ARBA00022692"/>
    </source>
</evidence>
<evidence type="ECO:0000256" key="1">
    <source>
        <dbReference type="ARBA" id="ARBA00004141"/>
    </source>
</evidence>
<reference evidence="7 8" key="1">
    <citation type="submission" date="2020-08" db="EMBL/GenBank/DDBJ databases">
        <title>A Genomic Blueprint of the Chicken Gut Microbiome.</title>
        <authorList>
            <person name="Gilroy R."/>
            <person name="Ravi A."/>
            <person name="Getino M."/>
            <person name="Pursley I."/>
            <person name="Horton D.L."/>
            <person name="Alikhan N.-F."/>
            <person name="Baker D."/>
            <person name="Gharbi K."/>
            <person name="Hall N."/>
            <person name="Watson M."/>
            <person name="Adriaenssens E.M."/>
            <person name="Foster-Nyarko E."/>
            <person name="Jarju S."/>
            <person name="Secka A."/>
            <person name="Antonio M."/>
            <person name="Oren A."/>
            <person name="Chaudhuri R."/>
            <person name="La Ragione R.M."/>
            <person name="Hildebrand F."/>
            <person name="Pallen M.J."/>
        </authorList>
    </citation>
    <scope>NUCLEOTIDE SEQUENCE [LARGE SCALE GENOMIC DNA]</scope>
    <source>
        <strain evidence="7 8">Sa1YVA6</strain>
    </source>
</reference>
<proteinExistence type="predicted"/>
<evidence type="ECO:0000256" key="3">
    <source>
        <dbReference type="ARBA" id="ARBA00022989"/>
    </source>
</evidence>
<dbReference type="InterPro" id="IPR006977">
    <property type="entry name" value="Yip1_dom"/>
</dbReference>
<dbReference type="Pfam" id="PF04893">
    <property type="entry name" value="Yip1"/>
    <property type="match status" value="1"/>
</dbReference>
<gene>
    <name evidence="7" type="ORF">H9632_18235</name>
</gene>
<feature type="transmembrane region" description="Helical" evidence="5">
    <location>
        <begin position="186"/>
        <end position="204"/>
    </location>
</feature>